<dbReference type="AlphaFoldDB" id="A0AAD9JEZ7"/>
<organism evidence="1 2">
    <name type="scientific">Ridgeia piscesae</name>
    <name type="common">Tubeworm</name>
    <dbReference type="NCBI Taxonomy" id="27915"/>
    <lineage>
        <taxon>Eukaryota</taxon>
        <taxon>Metazoa</taxon>
        <taxon>Spiralia</taxon>
        <taxon>Lophotrochozoa</taxon>
        <taxon>Annelida</taxon>
        <taxon>Polychaeta</taxon>
        <taxon>Sedentaria</taxon>
        <taxon>Canalipalpata</taxon>
        <taxon>Sabellida</taxon>
        <taxon>Siboglinidae</taxon>
        <taxon>Ridgeia</taxon>
    </lineage>
</organism>
<evidence type="ECO:0000313" key="1">
    <source>
        <dbReference type="EMBL" id="KAK2151902.1"/>
    </source>
</evidence>
<gene>
    <name evidence="1" type="ORF">NP493_2546g00000</name>
</gene>
<comment type="caution">
    <text evidence="1">The sequence shown here is derived from an EMBL/GenBank/DDBJ whole genome shotgun (WGS) entry which is preliminary data.</text>
</comment>
<dbReference type="Proteomes" id="UP001209878">
    <property type="component" value="Unassembled WGS sequence"/>
</dbReference>
<keyword evidence="2" id="KW-1185">Reference proteome</keyword>
<protein>
    <submittedName>
        <fullName evidence="1">Uncharacterized protein</fullName>
    </submittedName>
</protein>
<accession>A0AAD9JEZ7</accession>
<dbReference type="EMBL" id="JAODUO010002539">
    <property type="protein sequence ID" value="KAK2151902.1"/>
    <property type="molecule type" value="Genomic_DNA"/>
</dbReference>
<reference evidence="1" key="1">
    <citation type="journal article" date="2023" name="Mol. Biol. Evol.">
        <title>Third-Generation Sequencing Reveals the Adaptive Role of the Epigenome in Three Deep-Sea Polychaetes.</title>
        <authorList>
            <person name="Perez M."/>
            <person name="Aroh O."/>
            <person name="Sun Y."/>
            <person name="Lan Y."/>
            <person name="Juniper S.K."/>
            <person name="Young C.R."/>
            <person name="Angers B."/>
            <person name="Qian P.Y."/>
        </authorList>
    </citation>
    <scope>NUCLEOTIDE SEQUENCE</scope>
    <source>
        <strain evidence="1">R07B-5</strain>
    </source>
</reference>
<name>A0AAD9JEZ7_RIDPI</name>
<evidence type="ECO:0000313" key="2">
    <source>
        <dbReference type="Proteomes" id="UP001209878"/>
    </source>
</evidence>
<sequence>MQLVAEHTSKMPHFLDLLDAIVRIEYLNVPLKKNQADVMKYFLQYRDSVAYIIDQSPEDRKRLLRGSDSEIREYYIALVDLLASCAEVRRTC</sequence>
<proteinExistence type="predicted"/>